<accession>A0AAE1Z9U9</accession>
<feature type="domain" description="Saposin B-type" evidence="3">
    <location>
        <begin position="43"/>
        <end position="122"/>
    </location>
</feature>
<dbReference type="Proteomes" id="UP001292079">
    <property type="component" value="Unassembled WGS sequence"/>
</dbReference>
<dbReference type="EMBL" id="JALJAT010000005">
    <property type="protein sequence ID" value="KAK4469843.1"/>
    <property type="molecule type" value="Genomic_DNA"/>
</dbReference>
<dbReference type="Gene3D" id="1.10.225.10">
    <property type="entry name" value="Saposin-like"/>
    <property type="match status" value="1"/>
</dbReference>
<name>A0AAE1Z9U9_SCHME</name>
<dbReference type="InterPro" id="IPR008139">
    <property type="entry name" value="SaposinB_dom"/>
</dbReference>
<keyword evidence="1" id="KW-1015">Disulfide bond</keyword>
<keyword evidence="5" id="KW-1185">Reference proteome</keyword>
<reference evidence="4" key="2">
    <citation type="journal article" date="2023" name="Infect Dis Poverty">
        <title>Chromosome-scale genome of the human blood fluke Schistosoma mekongi and its implications for public health.</title>
        <authorList>
            <person name="Zhou M."/>
            <person name="Xu L."/>
            <person name="Xu D."/>
            <person name="Chen W."/>
            <person name="Khan J."/>
            <person name="Hu Y."/>
            <person name="Huang H."/>
            <person name="Wei H."/>
            <person name="Zhang Y."/>
            <person name="Chusongsang P."/>
            <person name="Tanasarnprasert K."/>
            <person name="Hu X."/>
            <person name="Limpanont Y."/>
            <person name="Lv Z."/>
        </authorList>
    </citation>
    <scope>NUCLEOTIDE SEQUENCE</scope>
    <source>
        <strain evidence="4">LV_2022a</strain>
    </source>
</reference>
<organism evidence="4 5">
    <name type="scientific">Schistosoma mekongi</name>
    <name type="common">Parasitic worm</name>
    <dbReference type="NCBI Taxonomy" id="38744"/>
    <lineage>
        <taxon>Eukaryota</taxon>
        <taxon>Metazoa</taxon>
        <taxon>Spiralia</taxon>
        <taxon>Lophotrochozoa</taxon>
        <taxon>Platyhelminthes</taxon>
        <taxon>Trematoda</taxon>
        <taxon>Digenea</taxon>
        <taxon>Strigeidida</taxon>
        <taxon>Schistosomatoidea</taxon>
        <taxon>Schistosomatidae</taxon>
        <taxon>Schistosoma</taxon>
    </lineage>
</organism>
<evidence type="ECO:0000313" key="5">
    <source>
        <dbReference type="Proteomes" id="UP001292079"/>
    </source>
</evidence>
<keyword evidence="2" id="KW-0732">Signal</keyword>
<evidence type="ECO:0000313" key="4">
    <source>
        <dbReference type="EMBL" id="KAK4469843.1"/>
    </source>
</evidence>
<proteinExistence type="predicted"/>
<sequence>MNMIQYFCIIILLQFTRITYVHTETLYGSYQLIGLTKDPKSYYGKLCGSCRRFYQSILSLFMDHNKLEKMQMKLIASCEYVGPFRDQCVSLFTFTMFKLINKSMANIDPLQSCESWYLCYKK</sequence>
<feature type="chain" id="PRO_5042226561" description="Saposin B-type domain-containing protein" evidence="2">
    <location>
        <begin position="24"/>
        <end position="122"/>
    </location>
</feature>
<dbReference type="InterPro" id="IPR011001">
    <property type="entry name" value="Saposin-like"/>
</dbReference>
<evidence type="ECO:0000256" key="1">
    <source>
        <dbReference type="ARBA" id="ARBA00023157"/>
    </source>
</evidence>
<dbReference type="SUPFAM" id="SSF47862">
    <property type="entry name" value="Saposin"/>
    <property type="match status" value="1"/>
</dbReference>
<reference evidence="4" key="1">
    <citation type="submission" date="2022-04" db="EMBL/GenBank/DDBJ databases">
        <authorList>
            <person name="Xu L."/>
            <person name="Lv Z."/>
        </authorList>
    </citation>
    <scope>NUCLEOTIDE SEQUENCE</scope>
    <source>
        <strain evidence="4">LV_2022a</strain>
    </source>
</reference>
<comment type="caution">
    <text evidence="4">The sequence shown here is derived from an EMBL/GenBank/DDBJ whole genome shotgun (WGS) entry which is preliminary data.</text>
</comment>
<protein>
    <recommendedName>
        <fullName evidence="3">Saposin B-type domain-containing protein</fullName>
    </recommendedName>
</protein>
<gene>
    <name evidence="4" type="ORF">MN116_007354</name>
</gene>
<evidence type="ECO:0000259" key="3">
    <source>
        <dbReference type="PROSITE" id="PS50015"/>
    </source>
</evidence>
<dbReference type="AlphaFoldDB" id="A0AAE1Z9U9"/>
<evidence type="ECO:0000256" key="2">
    <source>
        <dbReference type="SAM" id="SignalP"/>
    </source>
</evidence>
<dbReference type="PROSITE" id="PS50015">
    <property type="entry name" value="SAP_B"/>
    <property type="match status" value="1"/>
</dbReference>
<feature type="signal peptide" evidence="2">
    <location>
        <begin position="1"/>
        <end position="23"/>
    </location>
</feature>